<evidence type="ECO:0000313" key="1">
    <source>
        <dbReference type="EMBL" id="KAF3893996.1"/>
    </source>
</evidence>
<name>A0A9P5CWX7_9EURO</name>
<dbReference type="AlphaFoldDB" id="A0A9P5CWX7"/>
<accession>A0A9P5CWX7</accession>
<protein>
    <submittedName>
        <fullName evidence="1">Uncharacterized protein</fullName>
    </submittedName>
</protein>
<gene>
    <name evidence="1" type="ORF">GY632_3955</name>
</gene>
<proteinExistence type="predicted"/>
<dbReference type="Proteomes" id="UP000749309">
    <property type="component" value="Unassembled WGS sequence"/>
</dbReference>
<reference evidence="1" key="1">
    <citation type="submission" date="2020-03" db="EMBL/GenBank/DDBJ databases">
        <title>Whole Genome Sequence of Trichophyton interdigitale from India.</title>
        <authorList>
            <person name="Kumar P."/>
        </authorList>
    </citation>
    <scope>NUCLEOTIDE SEQUENCE</scope>
    <source>
        <strain evidence="1">UCMS-IGIB-CI14</strain>
    </source>
</reference>
<sequence length="101" mass="10976">MFEVWQTRYAVRSRTRQLGGRCHRAAAASQSTRTTAAVEHRRTLADAKAPTPCPDASAREDEVKDLIVKQASPGELGPAKVPRVPMSISRDKLGVTSFLGT</sequence>
<dbReference type="EMBL" id="JAAQVJ010000125">
    <property type="protein sequence ID" value="KAF3893996.1"/>
    <property type="molecule type" value="Genomic_DNA"/>
</dbReference>
<organism evidence="1 2">
    <name type="scientific">Trichophyton interdigitale</name>
    <dbReference type="NCBI Taxonomy" id="101480"/>
    <lineage>
        <taxon>Eukaryota</taxon>
        <taxon>Fungi</taxon>
        <taxon>Dikarya</taxon>
        <taxon>Ascomycota</taxon>
        <taxon>Pezizomycotina</taxon>
        <taxon>Eurotiomycetes</taxon>
        <taxon>Eurotiomycetidae</taxon>
        <taxon>Onygenales</taxon>
        <taxon>Arthrodermataceae</taxon>
        <taxon>Trichophyton</taxon>
    </lineage>
</organism>
<comment type="caution">
    <text evidence="1">The sequence shown here is derived from an EMBL/GenBank/DDBJ whole genome shotgun (WGS) entry which is preliminary data.</text>
</comment>
<evidence type="ECO:0000313" key="2">
    <source>
        <dbReference type="Proteomes" id="UP000749309"/>
    </source>
</evidence>